<feature type="region of interest" description="Disordered" evidence="1">
    <location>
        <begin position="1"/>
        <end position="94"/>
    </location>
</feature>
<organism evidence="2 3">
    <name type="scientific">Marinobacter daqiaonensis</name>
    <dbReference type="NCBI Taxonomy" id="650891"/>
    <lineage>
        <taxon>Bacteria</taxon>
        <taxon>Pseudomonadati</taxon>
        <taxon>Pseudomonadota</taxon>
        <taxon>Gammaproteobacteria</taxon>
        <taxon>Pseudomonadales</taxon>
        <taxon>Marinobacteraceae</taxon>
        <taxon>Marinobacter</taxon>
    </lineage>
</organism>
<evidence type="ECO:0000313" key="3">
    <source>
        <dbReference type="Proteomes" id="UP000198644"/>
    </source>
</evidence>
<evidence type="ECO:0000256" key="1">
    <source>
        <dbReference type="SAM" id="MobiDB-lite"/>
    </source>
</evidence>
<dbReference type="RefSeq" id="WP_092014544.1">
    <property type="nucleotide sequence ID" value="NZ_FOYW01000002.1"/>
</dbReference>
<feature type="compositionally biased region" description="Basic and acidic residues" evidence="1">
    <location>
        <begin position="39"/>
        <end position="59"/>
    </location>
</feature>
<reference evidence="2 3" key="1">
    <citation type="submission" date="2016-10" db="EMBL/GenBank/DDBJ databases">
        <authorList>
            <person name="de Groot N.N."/>
        </authorList>
    </citation>
    <scope>NUCLEOTIDE SEQUENCE [LARGE SCALE GENOMIC DNA]</scope>
    <source>
        <strain evidence="2 3">CGMCC 1.9167</strain>
    </source>
</reference>
<proteinExistence type="predicted"/>
<dbReference type="Proteomes" id="UP000198644">
    <property type="component" value="Unassembled WGS sequence"/>
</dbReference>
<feature type="compositionally biased region" description="Basic and acidic residues" evidence="1">
    <location>
        <begin position="75"/>
        <end position="86"/>
    </location>
</feature>
<protein>
    <submittedName>
        <fullName evidence="2">Uncharacterized protein</fullName>
    </submittedName>
</protein>
<gene>
    <name evidence="2" type="ORF">SAMN05216203_2884</name>
</gene>
<keyword evidence="3" id="KW-1185">Reference proteome</keyword>
<feature type="compositionally biased region" description="Basic residues" evidence="1">
    <location>
        <begin position="60"/>
        <end position="70"/>
    </location>
</feature>
<evidence type="ECO:0000313" key="2">
    <source>
        <dbReference type="EMBL" id="SFR76615.1"/>
    </source>
</evidence>
<accession>A0A1I6JC90</accession>
<sequence length="94" mass="10998">MDILKTLTHPLSATDRPAKTPPRLVAKVDDSRPATTQPAEDRRFQPDRRRRQEPFEGPDRRRRNSRRRPLLLHPKTREATSLEDRRGRHISTSA</sequence>
<dbReference type="EMBL" id="FOYW01000002">
    <property type="protein sequence ID" value="SFR76615.1"/>
    <property type="molecule type" value="Genomic_DNA"/>
</dbReference>
<dbReference type="AlphaFoldDB" id="A0A1I6JC90"/>
<dbReference type="OrthoDB" id="6370240at2"/>
<name>A0A1I6JC90_9GAMM</name>